<dbReference type="CDD" id="cd04301">
    <property type="entry name" value="NAT_SF"/>
    <property type="match status" value="1"/>
</dbReference>
<evidence type="ECO:0000256" key="2">
    <source>
        <dbReference type="ARBA" id="ARBA00023315"/>
    </source>
</evidence>
<evidence type="ECO:0000313" key="5">
    <source>
        <dbReference type="EMBL" id="PWD52362.1"/>
    </source>
</evidence>
<dbReference type="EMBL" id="PYHR01000002">
    <property type="protein sequence ID" value="PWD52362.1"/>
    <property type="molecule type" value="Genomic_DNA"/>
</dbReference>
<organism evidence="5 6">
    <name type="scientific">Serinibacter arcticus</name>
    <dbReference type="NCBI Taxonomy" id="1655435"/>
    <lineage>
        <taxon>Bacteria</taxon>
        <taxon>Bacillati</taxon>
        <taxon>Actinomycetota</taxon>
        <taxon>Actinomycetes</taxon>
        <taxon>Micrococcales</taxon>
        <taxon>Beutenbergiaceae</taxon>
        <taxon>Serinibacter</taxon>
    </lineage>
</organism>
<dbReference type="PANTHER" id="PTHR43877">
    <property type="entry name" value="AMINOALKYLPHOSPHONATE N-ACETYLTRANSFERASE-RELATED-RELATED"/>
    <property type="match status" value="1"/>
</dbReference>
<accession>A0A2U1ZZL6</accession>
<evidence type="ECO:0000313" key="6">
    <source>
        <dbReference type="Proteomes" id="UP000245166"/>
    </source>
</evidence>
<feature type="region of interest" description="Disordered" evidence="3">
    <location>
        <begin position="183"/>
        <end position="202"/>
    </location>
</feature>
<dbReference type="GO" id="GO:0016747">
    <property type="term" value="F:acyltransferase activity, transferring groups other than amino-acyl groups"/>
    <property type="evidence" value="ECO:0007669"/>
    <property type="project" value="InterPro"/>
</dbReference>
<dbReference type="AlphaFoldDB" id="A0A2U1ZZL6"/>
<feature type="domain" description="N-acetyltransferase" evidence="4">
    <location>
        <begin position="9"/>
        <end position="182"/>
    </location>
</feature>
<proteinExistence type="predicted"/>
<dbReference type="Gene3D" id="3.40.630.30">
    <property type="match status" value="1"/>
</dbReference>
<dbReference type="Proteomes" id="UP000245166">
    <property type="component" value="Unassembled WGS sequence"/>
</dbReference>
<dbReference type="InterPro" id="IPR050832">
    <property type="entry name" value="Bact_Acetyltransf"/>
</dbReference>
<keyword evidence="6" id="KW-1185">Reference proteome</keyword>
<reference evidence="5 6" key="1">
    <citation type="submission" date="2018-03" db="EMBL/GenBank/DDBJ databases">
        <title>Genome assembly of novel Miniimonas species PCH200.</title>
        <authorList>
            <person name="Thakur V."/>
            <person name="Kumar V."/>
            <person name="Singh D."/>
        </authorList>
    </citation>
    <scope>NUCLEOTIDE SEQUENCE [LARGE SCALE GENOMIC DNA]</scope>
    <source>
        <strain evidence="5 6">PCH200</strain>
    </source>
</reference>
<dbReference type="SUPFAM" id="SSF55729">
    <property type="entry name" value="Acyl-CoA N-acyltransferases (Nat)"/>
    <property type="match status" value="1"/>
</dbReference>
<evidence type="ECO:0000259" key="4">
    <source>
        <dbReference type="PROSITE" id="PS51186"/>
    </source>
</evidence>
<comment type="caution">
    <text evidence="5">The sequence shown here is derived from an EMBL/GenBank/DDBJ whole genome shotgun (WGS) entry which is preliminary data.</text>
</comment>
<dbReference type="InterPro" id="IPR016181">
    <property type="entry name" value="Acyl_CoA_acyltransferase"/>
</dbReference>
<dbReference type="RefSeq" id="WP_109230744.1">
    <property type="nucleotide sequence ID" value="NZ_PYHR01000002.1"/>
</dbReference>
<dbReference type="Pfam" id="PF00583">
    <property type="entry name" value="Acetyltransf_1"/>
    <property type="match status" value="1"/>
</dbReference>
<dbReference type="PROSITE" id="PS51186">
    <property type="entry name" value="GNAT"/>
    <property type="match status" value="1"/>
</dbReference>
<keyword evidence="1" id="KW-0808">Transferase</keyword>
<protein>
    <submittedName>
        <fullName evidence="5">GNAT family N-acetyltransferase</fullName>
    </submittedName>
</protein>
<name>A0A2U1ZZL6_9MICO</name>
<keyword evidence="2" id="KW-0012">Acyltransferase</keyword>
<evidence type="ECO:0000256" key="3">
    <source>
        <dbReference type="SAM" id="MobiDB-lite"/>
    </source>
</evidence>
<gene>
    <name evidence="5" type="ORF">C8046_04640</name>
</gene>
<dbReference type="InterPro" id="IPR000182">
    <property type="entry name" value="GNAT_dom"/>
</dbReference>
<sequence length="202" mass="20485">MTSPLVADVAVRPATADDAATITAVQLAAWRERLGPVAVESLDEAAVLATWAAAISSPPDRRGRVLVATAGPRTVGFAAAAPSAASLAGTAQDGTDDGDGGWTAELVALEVAAPDRRQGHGSRLLAAVVDLARERGAHHVGAWCLREDGERSTFLTSAGLAEAGVRRVLATPAGEVEEFLLTGALGPREPAPGGDAHAGHTH</sequence>
<dbReference type="OrthoDB" id="5243635at2"/>
<evidence type="ECO:0000256" key="1">
    <source>
        <dbReference type="ARBA" id="ARBA00022679"/>
    </source>
</evidence>